<gene>
    <name evidence="1" type="ORF">SCF082_LOCUS16095</name>
</gene>
<proteinExistence type="predicted"/>
<dbReference type="GO" id="GO:0016301">
    <property type="term" value="F:kinase activity"/>
    <property type="evidence" value="ECO:0007669"/>
    <property type="project" value="UniProtKB-KW"/>
</dbReference>
<dbReference type="EMBL" id="CAXAMM010010336">
    <property type="protein sequence ID" value="CAK9023157.1"/>
    <property type="molecule type" value="Genomic_DNA"/>
</dbReference>
<comment type="caution">
    <text evidence="1">The sequence shown here is derived from an EMBL/GenBank/DDBJ whole genome shotgun (WGS) entry which is preliminary data.</text>
</comment>
<accession>A0ABP0K8N0</accession>
<organism evidence="1 2">
    <name type="scientific">Durusdinium trenchii</name>
    <dbReference type="NCBI Taxonomy" id="1381693"/>
    <lineage>
        <taxon>Eukaryota</taxon>
        <taxon>Sar</taxon>
        <taxon>Alveolata</taxon>
        <taxon>Dinophyceae</taxon>
        <taxon>Suessiales</taxon>
        <taxon>Symbiodiniaceae</taxon>
        <taxon>Durusdinium</taxon>
    </lineage>
</organism>
<sequence length="288" mass="32247">MAGLASAEKIAGLNPDFQGLLDARGVDSDMQVAKSELAVDLTARPKDAIRLASLYLAWQSALKRRSALDELDAEATAQKLPKTIPGIETQLFRSEFEKRFFKLKEAECPGKPSFEDICEQLDAGEFRAMALRHFGSRSEEDEAETGSLHLGKAGQVKIKKSRVETSNPMNMEEFRSKINLMINHLIFARFRYPHKASLADITPCTAIEYLNYICSKNVAQLEATTVDDISLHRPSLKLILSYECQMRKEVVDMVNRGDNWVTARKAVVKNADVRERYFSTPLAVTSAT</sequence>
<feature type="non-terminal residue" evidence="1">
    <location>
        <position position="288"/>
    </location>
</feature>
<keyword evidence="2" id="KW-1185">Reference proteome</keyword>
<keyword evidence="1" id="KW-0418">Kinase</keyword>
<evidence type="ECO:0000313" key="1">
    <source>
        <dbReference type="EMBL" id="CAK9023157.1"/>
    </source>
</evidence>
<dbReference type="Proteomes" id="UP001642464">
    <property type="component" value="Unassembled WGS sequence"/>
</dbReference>
<evidence type="ECO:0000313" key="2">
    <source>
        <dbReference type="Proteomes" id="UP001642464"/>
    </source>
</evidence>
<protein>
    <submittedName>
        <fullName evidence="1">Calcium-dependent protein kinase 4</fullName>
    </submittedName>
</protein>
<name>A0ABP0K8N0_9DINO</name>
<reference evidence="1 2" key="1">
    <citation type="submission" date="2024-02" db="EMBL/GenBank/DDBJ databases">
        <authorList>
            <person name="Chen Y."/>
            <person name="Shah S."/>
            <person name="Dougan E. K."/>
            <person name="Thang M."/>
            <person name="Chan C."/>
        </authorList>
    </citation>
    <scope>NUCLEOTIDE SEQUENCE [LARGE SCALE GENOMIC DNA]</scope>
</reference>
<keyword evidence="1" id="KW-0808">Transferase</keyword>